<name>A0A2K3Q7S3_9HYPO</name>
<comment type="caution">
    <text evidence="2">The sequence shown here is derived from an EMBL/GenBank/DDBJ whole genome shotgun (WGS) entry which is preliminary data.</text>
</comment>
<gene>
    <name evidence="2" type="ORF">TCAP_06556</name>
</gene>
<dbReference type="AlphaFoldDB" id="A0A2K3Q7S3"/>
<organism evidence="2 3">
    <name type="scientific">Tolypocladium capitatum</name>
    <dbReference type="NCBI Taxonomy" id="45235"/>
    <lineage>
        <taxon>Eukaryota</taxon>
        <taxon>Fungi</taxon>
        <taxon>Dikarya</taxon>
        <taxon>Ascomycota</taxon>
        <taxon>Pezizomycotina</taxon>
        <taxon>Sordariomycetes</taxon>
        <taxon>Hypocreomycetidae</taxon>
        <taxon>Hypocreales</taxon>
        <taxon>Ophiocordycipitaceae</taxon>
        <taxon>Tolypocladium</taxon>
    </lineage>
</organism>
<evidence type="ECO:0000256" key="1">
    <source>
        <dbReference type="SAM" id="MobiDB-lite"/>
    </source>
</evidence>
<dbReference type="OrthoDB" id="5416983at2759"/>
<sequence>MTEALGQLRQVSLPAHVILMERGSVRCGHLGRMQLAGAGRPVWTPPTPCRKRARPKPGGCSFENQVHRLCTAAPPPPPQPHQTPFTSLHLLWSRIAADPDEPPRPSPSDPDDSAIRGTGPVTESRDVFQHPPLSDTPLASSPALPFGEARRRRRPSSCSLPPTLQPARADTHTASGGHKAFPAFAS</sequence>
<evidence type="ECO:0000313" key="2">
    <source>
        <dbReference type="EMBL" id="PNY23513.1"/>
    </source>
</evidence>
<evidence type="ECO:0000313" key="3">
    <source>
        <dbReference type="Proteomes" id="UP000236621"/>
    </source>
</evidence>
<reference evidence="2 3" key="1">
    <citation type="submission" date="2017-08" db="EMBL/GenBank/DDBJ databases">
        <title>Harnessing the power of phylogenomics to disentangle the directionality and signatures of interkingdom host jumping in the parasitic fungal genus Tolypocladium.</title>
        <authorList>
            <person name="Quandt C.A."/>
            <person name="Patterson W."/>
            <person name="Spatafora J.W."/>
        </authorList>
    </citation>
    <scope>NUCLEOTIDE SEQUENCE [LARGE SCALE GENOMIC DNA]</scope>
    <source>
        <strain evidence="2 3">CBS 113982</strain>
    </source>
</reference>
<dbReference type="EMBL" id="NRSZ01001089">
    <property type="protein sequence ID" value="PNY23513.1"/>
    <property type="molecule type" value="Genomic_DNA"/>
</dbReference>
<proteinExistence type="predicted"/>
<feature type="region of interest" description="Disordered" evidence="1">
    <location>
        <begin position="71"/>
        <end position="186"/>
    </location>
</feature>
<accession>A0A2K3Q7S3</accession>
<protein>
    <submittedName>
        <fullName evidence="2">Uncharacterized protein</fullName>
    </submittedName>
</protein>
<dbReference type="Proteomes" id="UP000236621">
    <property type="component" value="Unassembled WGS sequence"/>
</dbReference>
<keyword evidence="3" id="KW-1185">Reference proteome</keyword>